<dbReference type="EMBL" id="CAJNOO010001355">
    <property type="protein sequence ID" value="CAF1140186.1"/>
    <property type="molecule type" value="Genomic_DNA"/>
</dbReference>
<dbReference type="EMBL" id="CAJOAX010004908">
    <property type="protein sequence ID" value="CAF3926819.1"/>
    <property type="molecule type" value="Genomic_DNA"/>
</dbReference>
<dbReference type="Proteomes" id="UP000663882">
    <property type="component" value="Unassembled WGS sequence"/>
</dbReference>
<organism evidence="1 3">
    <name type="scientific">Rotaria sordida</name>
    <dbReference type="NCBI Taxonomy" id="392033"/>
    <lineage>
        <taxon>Eukaryota</taxon>
        <taxon>Metazoa</taxon>
        <taxon>Spiralia</taxon>
        <taxon>Gnathifera</taxon>
        <taxon>Rotifera</taxon>
        <taxon>Eurotatoria</taxon>
        <taxon>Bdelloidea</taxon>
        <taxon>Philodinida</taxon>
        <taxon>Philodinidae</taxon>
        <taxon>Rotaria</taxon>
    </lineage>
</organism>
<name>A0A814RYC7_9BILA</name>
<accession>A0A814RYC7</accession>
<protein>
    <submittedName>
        <fullName evidence="1">Uncharacterized protein</fullName>
    </submittedName>
</protein>
<evidence type="ECO:0000313" key="3">
    <source>
        <dbReference type="Proteomes" id="UP000663882"/>
    </source>
</evidence>
<evidence type="ECO:0000313" key="1">
    <source>
        <dbReference type="EMBL" id="CAF1140186.1"/>
    </source>
</evidence>
<comment type="caution">
    <text evidence="1">The sequence shown here is derived from an EMBL/GenBank/DDBJ whole genome shotgun (WGS) entry which is preliminary data.</text>
</comment>
<evidence type="ECO:0000313" key="2">
    <source>
        <dbReference type="EMBL" id="CAF3926819.1"/>
    </source>
</evidence>
<reference evidence="1" key="1">
    <citation type="submission" date="2021-02" db="EMBL/GenBank/DDBJ databases">
        <authorList>
            <person name="Nowell W R."/>
        </authorList>
    </citation>
    <scope>NUCLEOTIDE SEQUENCE</scope>
</reference>
<dbReference type="OrthoDB" id="2386367at2759"/>
<sequence>MNDIEEHIVEHVEELKKSIMEINLNLDNSDKIEHTYKIVSEINEIKRVEKIVKGIDKYIIDEINSSFKEIINKTLIGIKNMFCLEQLKEEAYRNLDFNKAEKAFYHLNACKNMPLLFTSNCMTILNDLEKLMRDFSNFTQNEMEICFEVIKQYENENKKDLFIKTRILFILLQEIREIKTRYPQVFSYSLDQNIFET</sequence>
<proteinExistence type="predicted"/>
<gene>
    <name evidence="2" type="ORF">OTI717_LOCUS25129</name>
    <name evidence="1" type="ORF">RFH988_LOCUS21343</name>
</gene>
<dbReference type="AlphaFoldDB" id="A0A814RYC7"/>
<dbReference type="Proteomes" id="UP000663823">
    <property type="component" value="Unassembled WGS sequence"/>
</dbReference>